<dbReference type="RefSeq" id="WP_208133844.1">
    <property type="nucleotide sequence ID" value="NZ_BAABGQ010000015.1"/>
</dbReference>
<organism evidence="2 3">
    <name type="scientific">Hymenobacter ginsengisoli</name>
    <dbReference type="NCBI Taxonomy" id="1051626"/>
    <lineage>
        <taxon>Bacteria</taxon>
        <taxon>Pseudomonadati</taxon>
        <taxon>Bacteroidota</taxon>
        <taxon>Cytophagia</taxon>
        <taxon>Cytophagales</taxon>
        <taxon>Hymenobacteraceae</taxon>
        <taxon>Hymenobacter</taxon>
    </lineage>
</organism>
<reference evidence="3" key="1">
    <citation type="journal article" date="2019" name="Int. J. Syst. Evol. Microbiol.">
        <title>The Global Catalogue of Microorganisms (GCM) 10K type strain sequencing project: providing services to taxonomists for standard genome sequencing and annotation.</title>
        <authorList>
            <consortium name="The Broad Institute Genomics Platform"/>
            <consortium name="The Broad Institute Genome Sequencing Center for Infectious Disease"/>
            <person name="Wu L."/>
            <person name="Ma J."/>
        </authorList>
    </citation>
    <scope>NUCLEOTIDE SEQUENCE [LARGE SCALE GENOMIC DNA]</scope>
    <source>
        <strain evidence="3">JCM 17841</strain>
    </source>
</reference>
<name>A0ABP8QUW8_9BACT</name>
<dbReference type="EMBL" id="BAABGQ010000015">
    <property type="protein sequence ID" value="GAA4509157.1"/>
    <property type="molecule type" value="Genomic_DNA"/>
</dbReference>
<gene>
    <name evidence="2" type="ORF">GCM10023172_42260</name>
</gene>
<feature type="compositionally biased region" description="Basic residues" evidence="1">
    <location>
        <begin position="26"/>
        <end position="44"/>
    </location>
</feature>
<feature type="region of interest" description="Disordered" evidence="1">
    <location>
        <begin position="18"/>
        <end position="46"/>
    </location>
</feature>
<evidence type="ECO:0000313" key="2">
    <source>
        <dbReference type="EMBL" id="GAA4509157.1"/>
    </source>
</evidence>
<proteinExistence type="predicted"/>
<evidence type="ECO:0008006" key="4">
    <source>
        <dbReference type="Google" id="ProtNLM"/>
    </source>
</evidence>
<evidence type="ECO:0000256" key="1">
    <source>
        <dbReference type="SAM" id="MobiDB-lite"/>
    </source>
</evidence>
<dbReference type="Proteomes" id="UP001501243">
    <property type="component" value="Unassembled WGS sequence"/>
</dbReference>
<protein>
    <recommendedName>
        <fullName evidence="4">HNH endonuclease</fullName>
    </recommendedName>
</protein>
<keyword evidence="3" id="KW-1185">Reference proteome</keyword>
<accession>A0ABP8QUW8</accession>
<evidence type="ECO:0000313" key="3">
    <source>
        <dbReference type="Proteomes" id="UP001501243"/>
    </source>
</evidence>
<comment type="caution">
    <text evidence="2">The sequence shown here is derived from an EMBL/GenBank/DDBJ whole genome shotgun (WGS) entry which is preliminary data.</text>
</comment>
<sequence>MTKYDRLTQALTLGIAKQHQAERKKKETIRKRAERRAYGRKVRSLTKQQPLDQVPGIELRGPDYHLDHTVSIVAAWEAGWTPEQCADVSNLQILPKQENLDKGTASFCSLALHQRLTFN</sequence>